<evidence type="ECO:0000256" key="12">
    <source>
        <dbReference type="SAM" id="SignalP"/>
    </source>
</evidence>
<dbReference type="InterPro" id="IPR050122">
    <property type="entry name" value="RTK"/>
</dbReference>
<dbReference type="InterPro" id="IPR011009">
    <property type="entry name" value="Kinase-like_dom_sf"/>
</dbReference>
<dbReference type="PROSITE" id="PS50011">
    <property type="entry name" value="PROTEIN_KINASE_DOM"/>
    <property type="match status" value="1"/>
</dbReference>
<dbReference type="SUPFAM" id="SSF56112">
    <property type="entry name" value="Protein kinase-like (PK-like)"/>
    <property type="match status" value="1"/>
</dbReference>
<keyword evidence="6 11" id="KW-1133">Transmembrane helix</keyword>
<dbReference type="PROSITE" id="PS50814">
    <property type="entry name" value="WIF"/>
    <property type="match status" value="1"/>
</dbReference>
<feature type="chain" id="PRO_5046373883" evidence="12">
    <location>
        <begin position="24"/>
        <end position="594"/>
    </location>
</feature>
<keyword evidence="8" id="KW-0675">Receptor</keyword>
<evidence type="ECO:0000256" key="10">
    <source>
        <dbReference type="SAM" id="MobiDB-lite"/>
    </source>
</evidence>
<evidence type="ECO:0000256" key="3">
    <source>
        <dbReference type="ARBA" id="ARBA00022729"/>
    </source>
</evidence>
<keyword evidence="3 12" id="KW-0732">Signal</keyword>
<dbReference type="Pfam" id="PF07714">
    <property type="entry name" value="PK_Tyr_Ser-Thr"/>
    <property type="match status" value="1"/>
</dbReference>
<dbReference type="Proteomes" id="UP001642483">
    <property type="component" value="Unassembled WGS sequence"/>
</dbReference>
<dbReference type="InterPro" id="IPR000719">
    <property type="entry name" value="Prot_kinase_dom"/>
</dbReference>
<evidence type="ECO:0000259" key="14">
    <source>
        <dbReference type="PROSITE" id="PS50814"/>
    </source>
</evidence>
<feature type="signal peptide" evidence="12">
    <location>
        <begin position="1"/>
        <end position="23"/>
    </location>
</feature>
<dbReference type="InterPro" id="IPR008266">
    <property type="entry name" value="Tyr_kinase_AS"/>
</dbReference>
<feature type="transmembrane region" description="Helical" evidence="11">
    <location>
        <begin position="214"/>
        <end position="237"/>
    </location>
</feature>
<evidence type="ECO:0000256" key="9">
    <source>
        <dbReference type="ARBA" id="ARBA00023180"/>
    </source>
</evidence>
<evidence type="ECO:0000259" key="13">
    <source>
        <dbReference type="PROSITE" id="PS50011"/>
    </source>
</evidence>
<dbReference type="Gene3D" id="2.60.40.2170">
    <property type="entry name" value="Wnt, WIF domain"/>
    <property type="match status" value="1"/>
</dbReference>
<dbReference type="PANTHER" id="PTHR24416:SF349">
    <property type="entry name" value="TYROSINE-PROTEIN KINASE RYK"/>
    <property type="match status" value="1"/>
</dbReference>
<protein>
    <submittedName>
        <fullName evidence="15">Uncharacterized protein</fullName>
    </submittedName>
</protein>
<keyword evidence="5" id="KW-0067">ATP-binding</keyword>
<evidence type="ECO:0000256" key="4">
    <source>
        <dbReference type="ARBA" id="ARBA00022741"/>
    </source>
</evidence>
<accession>A0ABP0FHR3</accession>
<organism evidence="15 16">
    <name type="scientific">Clavelina lepadiformis</name>
    <name type="common">Light-bulb sea squirt</name>
    <name type="synonym">Ascidia lepadiformis</name>
    <dbReference type="NCBI Taxonomy" id="159417"/>
    <lineage>
        <taxon>Eukaryota</taxon>
        <taxon>Metazoa</taxon>
        <taxon>Chordata</taxon>
        <taxon>Tunicata</taxon>
        <taxon>Ascidiacea</taxon>
        <taxon>Aplousobranchia</taxon>
        <taxon>Clavelinidae</taxon>
        <taxon>Clavelina</taxon>
    </lineage>
</organism>
<keyword evidence="4" id="KW-0547">Nucleotide-binding</keyword>
<dbReference type="PROSITE" id="PS00109">
    <property type="entry name" value="PROTEIN_KINASE_TYR"/>
    <property type="match status" value="1"/>
</dbReference>
<dbReference type="EMBL" id="CAWYQH010000057">
    <property type="protein sequence ID" value="CAK8678916.1"/>
    <property type="molecule type" value="Genomic_DNA"/>
</dbReference>
<reference evidence="15 16" key="1">
    <citation type="submission" date="2024-02" db="EMBL/GenBank/DDBJ databases">
        <authorList>
            <person name="Daric V."/>
            <person name="Darras S."/>
        </authorList>
    </citation>
    <scope>NUCLEOTIDE SEQUENCE [LARGE SCALE GENOMIC DNA]</scope>
</reference>
<keyword evidence="2 11" id="KW-0812">Transmembrane</keyword>
<comment type="subcellular location">
    <subcellularLocation>
        <location evidence="1">Membrane</location>
        <topology evidence="1">Single-pass membrane protein</topology>
    </subcellularLocation>
</comment>
<feature type="domain" description="WIF" evidence="14">
    <location>
        <begin position="27"/>
        <end position="173"/>
    </location>
</feature>
<dbReference type="InterPro" id="IPR001245">
    <property type="entry name" value="Ser-Thr/Tyr_kinase_cat_dom"/>
</dbReference>
<dbReference type="SMART" id="SM00469">
    <property type="entry name" value="WIF"/>
    <property type="match status" value="1"/>
</dbReference>
<proteinExistence type="predicted"/>
<dbReference type="PRINTS" id="PR00109">
    <property type="entry name" value="TYRKINASE"/>
</dbReference>
<evidence type="ECO:0000256" key="6">
    <source>
        <dbReference type="ARBA" id="ARBA00022989"/>
    </source>
</evidence>
<dbReference type="Pfam" id="PF02019">
    <property type="entry name" value="WIF"/>
    <property type="match status" value="1"/>
</dbReference>
<keyword evidence="9" id="KW-0325">Glycoprotein</keyword>
<gene>
    <name evidence="15" type="ORF">CVLEPA_LOCUS9188</name>
</gene>
<dbReference type="PANTHER" id="PTHR24416">
    <property type="entry name" value="TYROSINE-PROTEIN KINASE RECEPTOR"/>
    <property type="match status" value="1"/>
</dbReference>
<dbReference type="Gene3D" id="1.10.510.10">
    <property type="entry name" value="Transferase(Phosphotransferase) domain 1"/>
    <property type="match status" value="1"/>
</dbReference>
<keyword evidence="16" id="KW-1185">Reference proteome</keyword>
<evidence type="ECO:0000313" key="16">
    <source>
        <dbReference type="Proteomes" id="UP001642483"/>
    </source>
</evidence>
<evidence type="ECO:0000256" key="5">
    <source>
        <dbReference type="ARBA" id="ARBA00022840"/>
    </source>
</evidence>
<dbReference type="InterPro" id="IPR003306">
    <property type="entry name" value="WIF"/>
</dbReference>
<sequence>MSPRMPTFTILIFLLFYVVNCNGDIDLYLPEDQVYKLFGIQDAQLYYIRDGRINQNALNFVARVQPEHSVLKYIWHTTTVANAFYEISMDFSQNDSDTSGSLANDMQKLIQTPSTSVGTSGTVPTSPEMFEVHVDCTGLKKGNITFVTKLIIRISSEDSSRNFPIFIKRLKKCEKTHSDEEDKDLQFPTQDPKHNPDVDLVPPGSGIQQSTSTFYISVSVVSSVIVLIVVAVSLWHVRVNKRHQGHRPETLHRMQVAQHHGNQFLRLDLPNNAQKPPSHSSLIQFTPLINDLGTDISEIQSKLVDISLPRAKVTLGELMLKGTFARIYKGTLEGGADVLVKTVTDAATDEQKRLLLFESSLLRGMQHRNLLPMKHVVLEGTPLVLFQLMEGGNLKRYLQAIKLNEAPGLVPGIFSPNLKKYEQVTTQDLVEMAIQIACGMTYLSKRGLVHKDLAARNCMIDNDFKIKITDYALSRDAFPNDYCCLGDYENRPVRWLALESLIHKVYSSASDVWSFGVLLWEFQSLAAMPYGDIDDFEMADYLSEGFRLSQPINCPDSLYNIMAGCWHYSPDQRPTFTQLFQMLTEFHAELGDYV</sequence>
<evidence type="ECO:0000256" key="11">
    <source>
        <dbReference type="SAM" id="Phobius"/>
    </source>
</evidence>
<evidence type="ECO:0000256" key="2">
    <source>
        <dbReference type="ARBA" id="ARBA00022692"/>
    </source>
</evidence>
<evidence type="ECO:0000313" key="15">
    <source>
        <dbReference type="EMBL" id="CAK8678916.1"/>
    </source>
</evidence>
<feature type="region of interest" description="Disordered" evidence="10">
    <location>
        <begin position="177"/>
        <end position="196"/>
    </location>
</feature>
<keyword evidence="7 11" id="KW-0472">Membrane</keyword>
<feature type="domain" description="Protein kinase" evidence="13">
    <location>
        <begin position="313"/>
        <end position="590"/>
    </location>
</feature>
<evidence type="ECO:0000256" key="8">
    <source>
        <dbReference type="ARBA" id="ARBA00023170"/>
    </source>
</evidence>
<comment type="caution">
    <text evidence="15">The sequence shown here is derived from an EMBL/GenBank/DDBJ whole genome shotgun (WGS) entry which is preliminary data.</text>
</comment>
<evidence type="ECO:0000256" key="1">
    <source>
        <dbReference type="ARBA" id="ARBA00004167"/>
    </source>
</evidence>
<name>A0ABP0FHR3_CLALP</name>
<evidence type="ECO:0000256" key="7">
    <source>
        <dbReference type="ARBA" id="ARBA00023136"/>
    </source>
</evidence>
<dbReference type="InterPro" id="IPR038677">
    <property type="entry name" value="WIF_sf"/>
</dbReference>